<organism evidence="1 2">
    <name type="scientific">Niabella drilacis (strain DSM 25811 / CCM 8410 / CCUG 62505 / LMG 26954 / E90)</name>
    <dbReference type="NCBI Taxonomy" id="1285928"/>
    <lineage>
        <taxon>Bacteria</taxon>
        <taxon>Pseudomonadati</taxon>
        <taxon>Bacteroidota</taxon>
        <taxon>Chitinophagia</taxon>
        <taxon>Chitinophagales</taxon>
        <taxon>Chitinophagaceae</taxon>
        <taxon>Niabella</taxon>
    </lineage>
</organism>
<gene>
    <name evidence="1" type="ORF">SAMN04487894_10447</name>
</gene>
<reference evidence="2" key="1">
    <citation type="submission" date="2016-10" db="EMBL/GenBank/DDBJ databases">
        <authorList>
            <person name="Varghese N."/>
            <person name="Submissions S."/>
        </authorList>
    </citation>
    <scope>NUCLEOTIDE SEQUENCE [LARGE SCALE GENOMIC DNA]</scope>
    <source>
        <strain evidence="2">DSM 25811 / CCM 8410 / LMG 26954 / E90</strain>
    </source>
</reference>
<dbReference type="PANTHER" id="PTHR14097">
    <property type="entry name" value="OXIDOREDUCTASE HTATIP2"/>
    <property type="match status" value="1"/>
</dbReference>
<accession>A0A1G6PIH0</accession>
<dbReference type="InterPro" id="IPR036291">
    <property type="entry name" value="NAD(P)-bd_dom_sf"/>
</dbReference>
<evidence type="ECO:0008006" key="3">
    <source>
        <dbReference type="Google" id="ProtNLM"/>
    </source>
</evidence>
<dbReference type="EMBL" id="FMZO01000004">
    <property type="protein sequence ID" value="SDC79849.1"/>
    <property type="molecule type" value="Genomic_DNA"/>
</dbReference>
<dbReference type="Gene3D" id="3.40.50.720">
    <property type="entry name" value="NAD(P)-binding Rossmann-like Domain"/>
    <property type="match status" value="1"/>
</dbReference>
<evidence type="ECO:0000313" key="2">
    <source>
        <dbReference type="Proteomes" id="UP000198757"/>
    </source>
</evidence>
<dbReference type="Proteomes" id="UP000198757">
    <property type="component" value="Unassembled WGS sequence"/>
</dbReference>
<name>A0A1G6PIH0_NIADE</name>
<dbReference type="AlphaFoldDB" id="A0A1G6PIH0"/>
<dbReference type="PANTHER" id="PTHR14097:SF8">
    <property type="entry name" value="NAD(P)-BINDING DOMAIN-CONTAINING PROTEIN"/>
    <property type="match status" value="1"/>
</dbReference>
<proteinExistence type="predicted"/>
<evidence type="ECO:0000313" key="1">
    <source>
        <dbReference type="EMBL" id="SDC79849.1"/>
    </source>
</evidence>
<sequence length="210" mass="23436">MVGEGVLQECIKNAAVEKILLINRKATGYSHPKIEELLHSDFNDISPIADRVQGYDACYFCLGVSSVGMKEPDYYAVTYTLTLNFAKVLAGQNPLMTFCYVSGAGTDSTEQGRLMWARVKGKTENDLLKLPFKAVYNFRPAVMKPTKGARNVKGIYRVILLLFPLFRVFNRTYFLTLEEVGKAMISIVIHGNPTPAVEVKDIARLSELNC</sequence>
<dbReference type="STRING" id="1285928.SAMN04487894_10447"/>
<protein>
    <recommendedName>
        <fullName evidence="3">NAD dependent epimerase/dehydratase family protein</fullName>
    </recommendedName>
</protein>
<keyword evidence="2" id="KW-1185">Reference proteome</keyword>
<dbReference type="SUPFAM" id="SSF51735">
    <property type="entry name" value="NAD(P)-binding Rossmann-fold domains"/>
    <property type="match status" value="1"/>
</dbReference>